<accession>A0A371HE75</accession>
<dbReference type="OrthoDB" id="1431265at2759"/>
<feature type="non-terminal residue" evidence="1">
    <location>
        <position position="1"/>
    </location>
</feature>
<evidence type="ECO:0000313" key="2">
    <source>
        <dbReference type="Proteomes" id="UP000257109"/>
    </source>
</evidence>
<dbReference type="Proteomes" id="UP000257109">
    <property type="component" value="Unassembled WGS sequence"/>
</dbReference>
<proteinExistence type="predicted"/>
<evidence type="ECO:0008006" key="3">
    <source>
        <dbReference type="Google" id="ProtNLM"/>
    </source>
</evidence>
<reference evidence="1" key="1">
    <citation type="submission" date="2018-05" db="EMBL/GenBank/DDBJ databases">
        <title>Draft genome of Mucuna pruriens seed.</title>
        <authorList>
            <person name="Nnadi N.E."/>
            <person name="Vos R."/>
            <person name="Hasami M.H."/>
            <person name="Devisetty U.K."/>
            <person name="Aguiy J.C."/>
        </authorList>
    </citation>
    <scope>NUCLEOTIDE SEQUENCE [LARGE SCALE GENOMIC DNA]</scope>
    <source>
        <strain evidence="1">JCA_2017</strain>
    </source>
</reference>
<organism evidence="1 2">
    <name type="scientific">Mucuna pruriens</name>
    <name type="common">Velvet bean</name>
    <name type="synonym">Dolichos pruriens</name>
    <dbReference type="NCBI Taxonomy" id="157652"/>
    <lineage>
        <taxon>Eukaryota</taxon>
        <taxon>Viridiplantae</taxon>
        <taxon>Streptophyta</taxon>
        <taxon>Embryophyta</taxon>
        <taxon>Tracheophyta</taxon>
        <taxon>Spermatophyta</taxon>
        <taxon>Magnoliopsida</taxon>
        <taxon>eudicotyledons</taxon>
        <taxon>Gunneridae</taxon>
        <taxon>Pentapetalae</taxon>
        <taxon>rosids</taxon>
        <taxon>fabids</taxon>
        <taxon>Fabales</taxon>
        <taxon>Fabaceae</taxon>
        <taxon>Papilionoideae</taxon>
        <taxon>50 kb inversion clade</taxon>
        <taxon>NPAAA clade</taxon>
        <taxon>indigoferoid/millettioid clade</taxon>
        <taxon>Phaseoleae</taxon>
        <taxon>Mucuna</taxon>
    </lineage>
</organism>
<keyword evidence="2" id="KW-1185">Reference proteome</keyword>
<protein>
    <recommendedName>
        <fullName evidence="3">Reverse transcriptase domain-containing protein</fullName>
    </recommendedName>
</protein>
<dbReference type="AlphaFoldDB" id="A0A371HE75"/>
<evidence type="ECO:0000313" key="1">
    <source>
        <dbReference type="EMBL" id="RDY01075.1"/>
    </source>
</evidence>
<comment type="caution">
    <text evidence="1">The sequence shown here is derived from an EMBL/GenBank/DDBJ whole genome shotgun (WGS) entry which is preliminary data.</text>
</comment>
<sequence>MVEILARKLREMIRNLVSHYPSNFVPNHHSSNNIIITHEVFHSMRNKKRRVRWMTTKIDLEKTYGKLRYRYVPKILDLIFHCIFSSKMRILWNYEMLEEFKPSRVEHESSRALLGMFFNFFCMTNDKTKIFFSRNPLEVKDKIGQTLGF</sequence>
<name>A0A371HE75_MUCPR</name>
<gene>
    <name evidence="1" type="ORF">CR513_15645</name>
</gene>
<dbReference type="EMBL" id="QJKJ01002846">
    <property type="protein sequence ID" value="RDY01075.1"/>
    <property type="molecule type" value="Genomic_DNA"/>
</dbReference>